<evidence type="ECO:0000313" key="2">
    <source>
        <dbReference type="EMBL" id="KGO75039.1"/>
    </source>
</evidence>
<sequence>MFLIHASAAALALWDAVRRGVTVGAQDMSSNTGCSAFRVMSSAPCRLRDLELASVVILRARWPWPTPAAGEPKIINRDSSRRHTTHTLLKSTYHKLCFLLVKVYALDMAHVYTTFVPSITFFLTAQQVITELLPAYGASRWVSYSACRETQGPNHFETVDGVCSLFFLLNCAVNLLSW</sequence>
<protein>
    <submittedName>
        <fullName evidence="2">Uncharacterized protein</fullName>
    </submittedName>
</protein>
<gene>
    <name evidence="2" type="ORF">PITC_047220</name>
</gene>
<keyword evidence="3" id="KW-1185">Reference proteome</keyword>
<keyword evidence="1" id="KW-0732">Signal</keyword>
<proteinExistence type="predicted"/>
<dbReference type="Proteomes" id="UP000030104">
    <property type="component" value="Unassembled WGS sequence"/>
</dbReference>
<dbReference type="AlphaFoldDB" id="A0A0A2L4U6"/>
<dbReference type="HOGENOM" id="CLU_1511096_0_0_1"/>
<evidence type="ECO:0000256" key="1">
    <source>
        <dbReference type="SAM" id="SignalP"/>
    </source>
</evidence>
<name>A0A0A2L4U6_PENIT</name>
<organism evidence="2 3">
    <name type="scientific">Penicillium italicum</name>
    <name type="common">Blue mold</name>
    <dbReference type="NCBI Taxonomy" id="40296"/>
    <lineage>
        <taxon>Eukaryota</taxon>
        <taxon>Fungi</taxon>
        <taxon>Dikarya</taxon>
        <taxon>Ascomycota</taxon>
        <taxon>Pezizomycotina</taxon>
        <taxon>Eurotiomycetes</taxon>
        <taxon>Eurotiomycetidae</taxon>
        <taxon>Eurotiales</taxon>
        <taxon>Aspergillaceae</taxon>
        <taxon>Penicillium</taxon>
    </lineage>
</organism>
<accession>A0A0A2L4U6</accession>
<feature type="chain" id="PRO_5001990735" evidence="1">
    <location>
        <begin position="20"/>
        <end position="178"/>
    </location>
</feature>
<feature type="signal peptide" evidence="1">
    <location>
        <begin position="1"/>
        <end position="19"/>
    </location>
</feature>
<dbReference type="OrthoDB" id="4356012at2759"/>
<dbReference type="EMBL" id="JQGA01000535">
    <property type="protein sequence ID" value="KGO75039.1"/>
    <property type="molecule type" value="Genomic_DNA"/>
</dbReference>
<reference evidence="2 3" key="1">
    <citation type="journal article" date="2015" name="Mol. Plant Microbe Interact.">
        <title>Genome, transcriptome, and functional analyses of Penicillium expansum provide new insights into secondary metabolism and pathogenicity.</title>
        <authorList>
            <person name="Ballester A.R."/>
            <person name="Marcet-Houben M."/>
            <person name="Levin E."/>
            <person name="Sela N."/>
            <person name="Selma-Lazaro C."/>
            <person name="Carmona L."/>
            <person name="Wisniewski M."/>
            <person name="Droby S."/>
            <person name="Gonzalez-Candelas L."/>
            <person name="Gabaldon T."/>
        </authorList>
    </citation>
    <scope>NUCLEOTIDE SEQUENCE [LARGE SCALE GENOMIC DNA]</scope>
    <source>
        <strain evidence="2 3">PHI-1</strain>
    </source>
</reference>
<evidence type="ECO:0000313" key="3">
    <source>
        <dbReference type="Proteomes" id="UP000030104"/>
    </source>
</evidence>
<comment type="caution">
    <text evidence="2">The sequence shown here is derived from an EMBL/GenBank/DDBJ whole genome shotgun (WGS) entry which is preliminary data.</text>
</comment>